<name>A0A366HVC3_9BACT</name>
<dbReference type="GO" id="GO:0008270">
    <property type="term" value="F:zinc ion binding"/>
    <property type="evidence" value="ECO:0007669"/>
    <property type="project" value="UniProtKB-KW"/>
</dbReference>
<dbReference type="RefSeq" id="WP_113956924.1">
    <property type="nucleotide sequence ID" value="NZ_QNRR01000001.1"/>
</dbReference>
<feature type="compositionally biased region" description="Low complexity" evidence="5">
    <location>
        <begin position="35"/>
        <end position="61"/>
    </location>
</feature>
<dbReference type="InterPro" id="IPR037187">
    <property type="entry name" value="DnaK_N"/>
</dbReference>
<gene>
    <name evidence="7" type="ORF">DES53_101847</name>
</gene>
<protein>
    <submittedName>
        <fullName evidence="7">TraR/DksA family transcriptional regulator</fullName>
    </submittedName>
</protein>
<feature type="zinc finger region" description="dksA C4-type" evidence="4">
    <location>
        <begin position="267"/>
        <end position="291"/>
    </location>
</feature>
<evidence type="ECO:0000256" key="2">
    <source>
        <dbReference type="ARBA" id="ARBA00022771"/>
    </source>
</evidence>
<evidence type="ECO:0000313" key="7">
    <source>
        <dbReference type="EMBL" id="RBP48047.1"/>
    </source>
</evidence>
<feature type="compositionally biased region" description="Basic residues" evidence="5">
    <location>
        <begin position="17"/>
        <end position="34"/>
    </location>
</feature>
<keyword evidence="3" id="KW-0862">Zinc</keyword>
<dbReference type="Proteomes" id="UP000253426">
    <property type="component" value="Unassembled WGS sequence"/>
</dbReference>
<dbReference type="AlphaFoldDB" id="A0A366HVC3"/>
<evidence type="ECO:0000256" key="3">
    <source>
        <dbReference type="ARBA" id="ARBA00022833"/>
    </source>
</evidence>
<feature type="compositionally biased region" description="Acidic residues" evidence="5">
    <location>
        <begin position="315"/>
        <end position="329"/>
    </location>
</feature>
<evidence type="ECO:0000256" key="5">
    <source>
        <dbReference type="SAM" id="MobiDB-lite"/>
    </source>
</evidence>
<organism evidence="7 8">
    <name type="scientific">Roseimicrobium gellanilyticum</name>
    <dbReference type="NCBI Taxonomy" id="748857"/>
    <lineage>
        <taxon>Bacteria</taxon>
        <taxon>Pseudomonadati</taxon>
        <taxon>Verrucomicrobiota</taxon>
        <taxon>Verrucomicrobiia</taxon>
        <taxon>Verrucomicrobiales</taxon>
        <taxon>Verrucomicrobiaceae</taxon>
        <taxon>Roseimicrobium</taxon>
    </lineage>
</organism>
<sequence length="345" mass="36748">MAKKPAKTTAKPSKSAKAAKPKAPAKKAVVKKTVPKASAKKPAPAPKKAATAPKKSATSAKHPTVKGKPQSPDVKSKKKEPAKPAAPASKSSSSSSSSSSKTTKAAKTPTPAAKPAPAPAPAPAAKTNGNTKSASKSAAPAKAPAPAPQYSPLPKVIKQSPLEASADLVLKPAYNPKKLPPFFKKQHQRLIELRSALSDLMEGMAKETLRSRPEGSDASVGGMHMGDAGSDAYDRDFALSMLTKEQDALYEINEALERMDRGVYGLCELSGKKIPEERLEALPYTRYTREMQEQIERDQMGGKFRRPIVRSVFGLDDEGEGDEDDEEGETKESSPTESSLDFMKE</sequence>
<feature type="region of interest" description="Disordered" evidence="5">
    <location>
        <begin position="308"/>
        <end position="345"/>
    </location>
</feature>
<evidence type="ECO:0000313" key="8">
    <source>
        <dbReference type="Proteomes" id="UP000253426"/>
    </source>
</evidence>
<dbReference type="SUPFAM" id="SSF57716">
    <property type="entry name" value="Glucocorticoid receptor-like (DNA-binding domain)"/>
    <property type="match status" value="1"/>
</dbReference>
<dbReference type="InterPro" id="IPR000962">
    <property type="entry name" value="Znf_DskA_TraR"/>
</dbReference>
<keyword evidence="2" id="KW-0863">Zinc-finger</keyword>
<feature type="compositionally biased region" description="Pro residues" evidence="5">
    <location>
        <begin position="112"/>
        <end position="122"/>
    </location>
</feature>
<keyword evidence="8" id="KW-1185">Reference proteome</keyword>
<feature type="region of interest" description="Disordered" evidence="5">
    <location>
        <begin position="1"/>
        <end position="158"/>
    </location>
</feature>
<dbReference type="PROSITE" id="PS51128">
    <property type="entry name" value="ZF_DKSA_2"/>
    <property type="match status" value="1"/>
</dbReference>
<dbReference type="OrthoDB" id="9811543at2"/>
<evidence type="ECO:0000259" key="6">
    <source>
        <dbReference type="Pfam" id="PF01258"/>
    </source>
</evidence>
<feature type="compositionally biased region" description="Low complexity" evidence="5">
    <location>
        <begin position="83"/>
        <end position="111"/>
    </location>
</feature>
<dbReference type="PANTHER" id="PTHR33823">
    <property type="entry name" value="RNA POLYMERASE-BINDING TRANSCRIPTION FACTOR DKSA-RELATED"/>
    <property type="match status" value="1"/>
</dbReference>
<proteinExistence type="predicted"/>
<accession>A0A366HVC3</accession>
<feature type="compositionally biased region" description="Low complexity" evidence="5">
    <location>
        <begin position="123"/>
        <end position="142"/>
    </location>
</feature>
<dbReference type="SUPFAM" id="SSF109635">
    <property type="entry name" value="DnaK suppressor protein DksA, alpha-hairpin domain"/>
    <property type="match status" value="1"/>
</dbReference>
<dbReference type="Pfam" id="PF01258">
    <property type="entry name" value="zf-dskA_traR"/>
    <property type="match status" value="1"/>
</dbReference>
<keyword evidence="1" id="KW-0479">Metal-binding</keyword>
<reference evidence="7 8" key="1">
    <citation type="submission" date="2018-06" db="EMBL/GenBank/DDBJ databases">
        <title>Genomic Encyclopedia of Type Strains, Phase IV (KMG-IV): sequencing the most valuable type-strain genomes for metagenomic binning, comparative biology and taxonomic classification.</title>
        <authorList>
            <person name="Goeker M."/>
        </authorList>
    </citation>
    <scope>NUCLEOTIDE SEQUENCE [LARGE SCALE GENOMIC DNA]</scope>
    <source>
        <strain evidence="7 8">DSM 25532</strain>
    </source>
</reference>
<evidence type="ECO:0000256" key="4">
    <source>
        <dbReference type="PROSITE-ProRule" id="PRU00510"/>
    </source>
</evidence>
<feature type="compositionally biased region" description="Low complexity" evidence="5">
    <location>
        <begin position="7"/>
        <end position="16"/>
    </location>
</feature>
<evidence type="ECO:0000256" key="1">
    <source>
        <dbReference type="ARBA" id="ARBA00022723"/>
    </source>
</evidence>
<comment type="caution">
    <text evidence="7">The sequence shown here is derived from an EMBL/GenBank/DDBJ whole genome shotgun (WGS) entry which is preliminary data.</text>
</comment>
<dbReference type="EMBL" id="QNRR01000001">
    <property type="protein sequence ID" value="RBP48047.1"/>
    <property type="molecule type" value="Genomic_DNA"/>
</dbReference>
<dbReference type="PANTHER" id="PTHR33823:SF4">
    <property type="entry name" value="GENERAL STRESS PROTEIN 16O"/>
    <property type="match status" value="1"/>
</dbReference>
<feature type="domain" description="Zinc finger DksA/TraR C4-type" evidence="6">
    <location>
        <begin position="263"/>
        <end position="295"/>
    </location>
</feature>
<dbReference type="Gene3D" id="1.20.120.910">
    <property type="entry name" value="DksA, coiled-coil domain"/>
    <property type="match status" value="1"/>
</dbReference>